<dbReference type="InterPro" id="IPR025714">
    <property type="entry name" value="Methyltranfer_dom"/>
</dbReference>
<dbReference type="SUPFAM" id="SSF53335">
    <property type="entry name" value="S-adenosyl-L-methionine-dependent methyltransferases"/>
    <property type="match status" value="1"/>
</dbReference>
<dbReference type="Gene3D" id="3.40.50.150">
    <property type="entry name" value="Vaccinia Virus protein VP39"/>
    <property type="match status" value="1"/>
</dbReference>
<dbReference type="GO" id="GO:0008168">
    <property type="term" value="F:methyltransferase activity"/>
    <property type="evidence" value="ECO:0007669"/>
    <property type="project" value="UniProtKB-KW"/>
</dbReference>
<dbReference type="Pfam" id="PF10119">
    <property type="entry name" value="MethyTransf_Reg"/>
    <property type="match status" value="1"/>
</dbReference>
<dbReference type="PANTHER" id="PTHR43667:SF2">
    <property type="entry name" value="FATTY ACID C-METHYL TRANSFERASE"/>
    <property type="match status" value="1"/>
</dbReference>
<sequence length="426" mass="49460">MQKNEGYVIDTTYPLYFYKEMQPLWLKTILDVFGLQTINIDQSFSYLELGCAKGINLIIAALHYPQGKFVGIDFNQEHIQSAKKLVQLLDLKNIEFIETDFETFLATNIQKYDFIVNHGTFSWVSSTQQQNILEIASKYLNDLGVFYLHYMCYPGSTELQPIQKLLNLVDQKNGMSSLDGIYKGKELFTQLRDAGAFIDYPKIQQIQKTLEQNDEYLAHEFLTNHWQPFYSVDVHERVFDVTKMAFIGSANPCDNIENISIPSKLHQILKDTKDPALKEYLKDIARNSKQRSDIFQKNPKRVTTEKQLNILNSITFKVIRDYYKHQKIVFKTPIGNIQAHDNVVYPLLDLLKHNHCSLGDLSKLVPFQNNLYFLIETIFLLMNEGFIHPFKNDMGAVNNLKITSFNNFMQDSNMHLRLSKYCVANV</sequence>
<keyword evidence="3" id="KW-0489">Methyltransferase</keyword>
<reference evidence="3 4" key="1">
    <citation type="submission" date="2019-11" db="EMBL/GenBank/DDBJ databases">
        <authorList>
            <person name="An D."/>
        </authorList>
    </citation>
    <scope>NUCLEOTIDE SEQUENCE [LARGE SCALE GENOMIC DNA]</scope>
    <source>
        <strain evidence="3 4">YIM 103518</strain>
    </source>
</reference>
<dbReference type="RefSeq" id="WP_154773041.1">
    <property type="nucleotide sequence ID" value="NZ_JAXHPI010000022.1"/>
</dbReference>
<dbReference type="InterPro" id="IPR029063">
    <property type="entry name" value="SAM-dependent_MTases_sf"/>
</dbReference>
<name>A0A6L6GFG7_9GAMM</name>
<comment type="caution">
    <text evidence="3">The sequence shown here is derived from an EMBL/GenBank/DDBJ whole genome shotgun (WGS) entry which is preliminary data.</text>
</comment>
<keyword evidence="3" id="KW-0808">Transferase</keyword>
<dbReference type="GO" id="GO:0032259">
    <property type="term" value="P:methylation"/>
    <property type="evidence" value="ECO:0007669"/>
    <property type="project" value="UniProtKB-KW"/>
</dbReference>
<evidence type="ECO:0000259" key="2">
    <source>
        <dbReference type="Pfam" id="PF13847"/>
    </source>
</evidence>
<evidence type="ECO:0000313" key="3">
    <source>
        <dbReference type="EMBL" id="MTD11442.1"/>
    </source>
</evidence>
<dbReference type="InterPro" id="IPR050723">
    <property type="entry name" value="CFA/CMAS"/>
</dbReference>
<dbReference type="Proteomes" id="UP000473854">
    <property type="component" value="Unassembled WGS sequence"/>
</dbReference>
<feature type="domain" description="Methyltransferase regulatory" evidence="1">
    <location>
        <begin position="213"/>
        <end position="295"/>
    </location>
</feature>
<dbReference type="EMBL" id="WLYL01000023">
    <property type="protein sequence ID" value="MTD11442.1"/>
    <property type="molecule type" value="Genomic_DNA"/>
</dbReference>
<organism evidence="3 4">
    <name type="scientific">Acinetobacter faecalis</name>
    <dbReference type="NCBI Taxonomy" id="2665161"/>
    <lineage>
        <taxon>Bacteria</taxon>
        <taxon>Pseudomonadati</taxon>
        <taxon>Pseudomonadota</taxon>
        <taxon>Gammaproteobacteria</taxon>
        <taxon>Moraxellales</taxon>
        <taxon>Moraxellaceae</taxon>
        <taxon>Acinetobacter</taxon>
    </lineage>
</organism>
<dbReference type="CDD" id="cd02440">
    <property type="entry name" value="AdoMet_MTases"/>
    <property type="match status" value="1"/>
</dbReference>
<dbReference type="Pfam" id="PF13847">
    <property type="entry name" value="Methyltransf_31"/>
    <property type="match status" value="1"/>
</dbReference>
<gene>
    <name evidence="3" type="ORF">GIX10_08365</name>
</gene>
<evidence type="ECO:0000259" key="1">
    <source>
        <dbReference type="Pfam" id="PF10119"/>
    </source>
</evidence>
<proteinExistence type="predicted"/>
<protein>
    <submittedName>
        <fullName evidence="3">Methyltransferase domain-containing protein</fullName>
    </submittedName>
</protein>
<dbReference type="PANTHER" id="PTHR43667">
    <property type="entry name" value="CYCLOPROPANE-FATTY-ACYL-PHOSPHOLIPID SYNTHASE"/>
    <property type="match status" value="1"/>
</dbReference>
<evidence type="ECO:0000313" key="4">
    <source>
        <dbReference type="Proteomes" id="UP000473854"/>
    </source>
</evidence>
<dbReference type="InterPro" id="IPR018773">
    <property type="entry name" value="MeTrfase_reg_dom_prd"/>
</dbReference>
<accession>A0A6L6GFG7</accession>
<feature type="domain" description="Methyltransferase" evidence="2">
    <location>
        <begin position="42"/>
        <end position="158"/>
    </location>
</feature>
<dbReference type="AlphaFoldDB" id="A0A6L6GFG7"/>